<evidence type="ECO:0000313" key="2">
    <source>
        <dbReference type="EMBL" id="KAK1791733.1"/>
    </source>
</evidence>
<reference evidence="2" key="1">
    <citation type="submission" date="2023-03" db="EMBL/GenBank/DDBJ databases">
        <title>Electrophorus voltai genome.</title>
        <authorList>
            <person name="Bian C."/>
        </authorList>
    </citation>
    <scope>NUCLEOTIDE SEQUENCE</scope>
    <source>
        <strain evidence="2">CB-2022</strain>
        <tissue evidence="2">Muscle</tissue>
    </source>
</reference>
<keyword evidence="3" id="KW-1185">Reference proteome</keyword>
<gene>
    <name evidence="2" type="ORF">P4O66_013720</name>
</gene>
<comment type="caution">
    <text evidence="2">The sequence shown here is derived from an EMBL/GenBank/DDBJ whole genome shotgun (WGS) entry which is preliminary data.</text>
</comment>
<name>A0AAD9DSN4_9TELE</name>
<organism evidence="2 3">
    <name type="scientific">Electrophorus voltai</name>
    <dbReference type="NCBI Taxonomy" id="2609070"/>
    <lineage>
        <taxon>Eukaryota</taxon>
        <taxon>Metazoa</taxon>
        <taxon>Chordata</taxon>
        <taxon>Craniata</taxon>
        <taxon>Vertebrata</taxon>
        <taxon>Euteleostomi</taxon>
        <taxon>Actinopterygii</taxon>
        <taxon>Neopterygii</taxon>
        <taxon>Teleostei</taxon>
        <taxon>Ostariophysi</taxon>
        <taxon>Gymnotiformes</taxon>
        <taxon>Gymnotoidei</taxon>
        <taxon>Gymnotidae</taxon>
        <taxon>Electrophorus</taxon>
    </lineage>
</organism>
<protein>
    <submittedName>
        <fullName evidence="2">Uncharacterized protein</fullName>
    </submittedName>
</protein>
<dbReference type="Proteomes" id="UP001239994">
    <property type="component" value="Unassembled WGS sequence"/>
</dbReference>
<feature type="region of interest" description="Disordered" evidence="1">
    <location>
        <begin position="95"/>
        <end position="128"/>
    </location>
</feature>
<dbReference type="EMBL" id="JAROKS010000020">
    <property type="protein sequence ID" value="KAK1791733.1"/>
    <property type="molecule type" value="Genomic_DNA"/>
</dbReference>
<feature type="compositionally biased region" description="Polar residues" evidence="1">
    <location>
        <begin position="98"/>
        <end position="109"/>
    </location>
</feature>
<feature type="non-terminal residue" evidence="2">
    <location>
        <position position="1"/>
    </location>
</feature>
<sequence>AEAEPLMPRLEAVLERPAGRLDPWPQSRSLGLGSQMICCPSPDGSFTLGQRAAVNRGVTTPAVPLPLLCANINPTTPPLFKKDLITSLIDYAPRINDHSSSPASGTLQKESQRSEHSVPVAPALWGGS</sequence>
<evidence type="ECO:0000313" key="3">
    <source>
        <dbReference type="Proteomes" id="UP001239994"/>
    </source>
</evidence>
<proteinExistence type="predicted"/>
<evidence type="ECO:0000256" key="1">
    <source>
        <dbReference type="SAM" id="MobiDB-lite"/>
    </source>
</evidence>
<accession>A0AAD9DSN4</accession>
<dbReference type="AlphaFoldDB" id="A0AAD9DSN4"/>